<gene>
    <name evidence="2" type="ORF">SE17_44230</name>
</gene>
<protein>
    <submittedName>
        <fullName evidence="2">Uncharacterized protein</fullName>
    </submittedName>
</protein>
<evidence type="ECO:0000313" key="3">
    <source>
        <dbReference type="Proteomes" id="UP000050509"/>
    </source>
</evidence>
<proteinExistence type="predicted"/>
<feature type="region of interest" description="Disordered" evidence="1">
    <location>
        <begin position="1"/>
        <end position="21"/>
    </location>
</feature>
<sequence length="117" mass="12446">LGPGQEVARGSNGQTKEITPPIAVIPTPVTKDYVRANWIKREWAALIEDGHGGPSLIDQTLAWSVTTSKMIGIGEEQAAGPGYEEEAPMPPAQNRAPAPAPRPANGNGRRQLEESLL</sequence>
<comment type="caution">
    <text evidence="2">The sequence shown here is derived from an EMBL/GenBank/DDBJ whole genome shotgun (WGS) entry which is preliminary data.</text>
</comment>
<feature type="region of interest" description="Disordered" evidence="1">
    <location>
        <begin position="73"/>
        <end position="117"/>
    </location>
</feature>
<evidence type="ECO:0000256" key="1">
    <source>
        <dbReference type="SAM" id="MobiDB-lite"/>
    </source>
</evidence>
<name>A0A0P9GT66_9CHLR</name>
<feature type="compositionally biased region" description="Low complexity" evidence="1">
    <location>
        <begin position="92"/>
        <end position="109"/>
    </location>
</feature>
<evidence type="ECO:0000313" key="2">
    <source>
        <dbReference type="EMBL" id="KPV44319.1"/>
    </source>
</evidence>
<keyword evidence="3" id="KW-1185">Reference proteome</keyword>
<feature type="non-terminal residue" evidence="2">
    <location>
        <position position="1"/>
    </location>
</feature>
<accession>A0A0P9GT66</accession>
<organism evidence="2 3">
    <name type="scientific">Kouleothrix aurantiaca</name>
    <dbReference type="NCBI Taxonomy" id="186479"/>
    <lineage>
        <taxon>Bacteria</taxon>
        <taxon>Bacillati</taxon>
        <taxon>Chloroflexota</taxon>
        <taxon>Chloroflexia</taxon>
        <taxon>Chloroflexales</taxon>
        <taxon>Roseiflexineae</taxon>
        <taxon>Roseiflexaceae</taxon>
        <taxon>Kouleothrix</taxon>
    </lineage>
</organism>
<dbReference type="EMBL" id="LJCR01003750">
    <property type="protein sequence ID" value="KPV44319.1"/>
    <property type="molecule type" value="Genomic_DNA"/>
</dbReference>
<reference evidence="2 3" key="1">
    <citation type="submission" date="2015-09" db="EMBL/GenBank/DDBJ databases">
        <title>Draft genome sequence of Kouleothrix aurantiaca JCM 19913.</title>
        <authorList>
            <person name="Hemp J."/>
        </authorList>
    </citation>
    <scope>NUCLEOTIDE SEQUENCE [LARGE SCALE GENOMIC DNA]</scope>
    <source>
        <strain evidence="2 3">COM-B</strain>
    </source>
</reference>
<dbReference type="AlphaFoldDB" id="A0A0P9GT66"/>
<dbReference type="Proteomes" id="UP000050509">
    <property type="component" value="Unassembled WGS sequence"/>
</dbReference>